<evidence type="ECO:0000313" key="17">
    <source>
        <dbReference type="EMBL" id="PBB05887.1"/>
    </source>
</evidence>
<feature type="domain" description="SRP54-type proteins GTP-binding" evidence="16">
    <location>
        <begin position="158"/>
        <end position="349"/>
    </location>
</feature>
<dbReference type="Gene3D" id="1.20.120.1380">
    <property type="entry name" value="Flagellar FlhF biosynthesis protein, N domain"/>
    <property type="match status" value="1"/>
</dbReference>
<evidence type="ECO:0000256" key="3">
    <source>
        <dbReference type="ARBA" id="ARBA00014919"/>
    </source>
</evidence>
<accession>A0ABX4HRN5</accession>
<evidence type="ECO:0000256" key="6">
    <source>
        <dbReference type="ARBA" id="ARBA00022741"/>
    </source>
</evidence>
<keyword evidence="11" id="KW-1006">Bacterial flagellum protein export</keyword>
<protein>
    <recommendedName>
        <fullName evidence="3">Flagellar biosynthesis protein FlhF</fullName>
    </recommendedName>
    <alternativeName>
        <fullName evidence="13">Flagella-associated GTP-binding protein</fullName>
    </alternativeName>
</protein>
<evidence type="ECO:0000256" key="1">
    <source>
        <dbReference type="ARBA" id="ARBA00004413"/>
    </source>
</evidence>
<dbReference type="Pfam" id="PF00448">
    <property type="entry name" value="SRP54"/>
    <property type="match status" value="1"/>
</dbReference>
<keyword evidence="10" id="KW-0472">Membrane</keyword>
<name>A0ABX4HRN5_9BACI</name>
<reference evidence="17 18" key="1">
    <citation type="submission" date="2017-08" db="EMBL/GenBank/DDBJ databases">
        <title>Salimicrobium alkalisoli sp. nov., isolated from saline alkaline soil.</title>
        <authorList>
            <person name="Zhang G."/>
            <person name="Xiong Q."/>
        </authorList>
    </citation>
    <scope>NUCLEOTIDE SEQUENCE [LARGE SCALE GENOMIC DNA]</scope>
    <source>
        <strain evidence="17 18">WN024</strain>
    </source>
</reference>
<dbReference type="PANTHER" id="PTHR43134:SF3">
    <property type="entry name" value="FLAGELLAR BIOSYNTHESIS PROTEIN FLHF"/>
    <property type="match status" value="1"/>
</dbReference>
<keyword evidence="9" id="KW-0342">GTP-binding</keyword>
<evidence type="ECO:0000256" key="14">
    <source>
        <dbReference type="SAM" id="MobiDB-lite"/>
    </source>
</evidence>
<comment type="caution">
    <text evidence="17">The sequence shown here is derived from an EMBL/GenBank/DDBJ whole genome shotgun (WGS) entry which is preliminary data.</text>
</comment>
<feature type="domain" description="AAA+ ATPase" evidence="15">
    <location>
        <begin position="157"/>
        <end position="299"/>
    </location>
</feature>
<evidence type="ECO:0000259" key="15">
    <source>
        <dbReference type="SMART" id="SM00382"/>
    </source>
</evidence>
<organism evidence="17 18">
    <name type="scientific">Salimicrobium humidisoli</name>
    <dbReference type="NCBI Taxonomy" id="2029857"/>
    <lineage>
        <taxon>Bacteria</taxon>
        <taxon>Bacillati</taxon>
        <taxon>Bacillota</taxon>
        <taxon>Bacilli</taxon>
        <taxon>Bacillales</taxon>
        <taxon>Bacillaceae</taxon>
        <taxon>Salimicrobium</taxon>
    </lineage>
</organism>
<evidence type="ECO:0000256" key="9">
    <source>
        <dbReference type="ARBA" id="ARBA00023134"/>
    </source>
</evidence>
<dbReference type="PANTHER" id="PTHR43134">
    <property type="entry name" value="SIGNAL RECOGNITION PARTICLE RECEPTOR SUBUNIT ALPHA"/>
    <property type="match status" value="1"/>
</dbReference>
<comment type="similarity">
    <text evidence="2">Belongs to the GTP-binding SRP family.</text>
</comment>
<dbReference type="InterPro" id="IPR047040">
    <property type="entry name" value="FlhF__GTPase_dom"/>
</dbReference>
<evidence type="ECO:0000256" key="4">
    <source>
        <dbReference type="ARBA" id="ARBA00022448"/>
    </source>
</evidence>
<keyword evidence="8" id="KW-0653">Protein transport</keyword>
<dbReference type="SMART" id="SM00382">
    <property type="entry name" value="AAA"/>
    <property type="match status" value="1"/>
</dbReference>
<keyword evidence="4" id="KW-0813">Transport</keyword>
<keyword evidence="7" id="KW-1005">Bacterial flagellum biogenesis</keyword>
<evidence type="ECO:0000256" key="10">
    <source>
        <dbReference type="ARBA" id="ARBA00023136"/>
    </source>
</evidence>
<evidence type="ECO:0000256" key="13">
    <source>
        <dbReference type="ARBA" id="ARBA00030866"/>
    </source>
</evidence>
<dbReference type="EMBL" id="NSGH01000008">
    <property type="protein sequence ID" value="PBB05887.1"/>
    <property type="molecule type" value="Genomic_DNA"/>
</dbReference>
<evidence type="ECO:0000256" key="5">
    <source>
        <dbReference type="ARBA" id="ARBA00022475"/>
    </source>
</evidence>
<gene>
    <name evidence="17" type="ORF">CKW00_06560</name>
</gene>
<dbReference type="RefSeq" id="WP_095821901.1">
    <property type="nucleotide sequence ID" value="NZ_NSGH01000008.1"/>
</dbReference>
<dbReference type="CDD" id="cd17873">
    <property type="entry name" value="FlhF"/>
    <property type="match status" value="1"/>
</dbReference>
<dbReference type="Gene3D" id="3.40.50.300">
    <property type="entry name" value="P-loop containing nucleotide triphosphate hydrolases"/>
    <property type="match status" value="1"/>
</dbReference>
<evidence type="ECO:0000256" key="2">
    <source>
        <dbReference type="ARBA" id="ARBA00008531"/>
    </source>
</evidence>
<feature type="compositionally biased region" description="Basic and acidic residues" evidence="14">
    <location>
        <begin position="96"/>
        <end position="106"/>
    </location>
</feature>
<keyword evidence="17" id="KW-0966">Cell projection</keyword>
<comment type="function">
    <text evidence="12">Necessary for flagellar biosynthesis. May be involved in translocation of the flagellum.</text>
</comment>
<feature type="region of interest" description="Disordered" evidence="14">
    <location>
        <begin position="57"/>
        <end position="106"/>
    </location>
</feature>
<evidence type="ECO:0000256" key="8">
    <source>
        <dbReference type="ARBA" id="ARBA00022927"/>
    </source>
</evidence>
<evidence type="ECO:0000259" key="16">
    <source>
        <dbReference type="SMART" id="SM00962"/>
    </source>
</evidence>
<keyword evidence="17" id="KW-0969">Cilium</keyword>
<keyword evidence="17" id="KW-0282">Flagellum</keyword>
<evidence type="ECO:0000256" key="11">
    <source>
        <dbReference type="ARBA" id="ARBA00023225"/>
    </source>
</evidence>
<comment type="subcellular location">
    <subcellularLocation>
        <location evidence="1">Cell membrane</location>
        <topology evidence="1">Peripheral membrane protein</topology>
        <orientation evidence="1">Cytoplasmic side</orientation>
    </subcellularLocation>
</comment>
<sequence>MIVKKFEAETMPLAMKKVKQEMGVQAIILNSRKKKTKGIFGLFKKIRIEITAAIESGPPEAGHTVSEKDVPPRTSAGAGEQQRKETVRAPSSDPARAAKEEPETENHISAFLEHELNPEILQEIRKEENEAAPFWGRVRDHLHKGITEIPAASRPGDNKYIHLIGPTGVGKTTTAAKLAANAILDDNLSVGFITTDTYRIAAIEQLRTYARLLDIPMEVVYNLEDYRKAREEMKDKDLVIIDTAGRNYKDSSYVSELQKIIDFEEEADTILVLSMTSKFKDIESVYKRFSEVPLHSLIFTKMDESGSFGAAVSLAVKYKKSVSFVTTGQNVPDDITTLPLSELTEQLLKEIETSE</sequence>
<dbReference type="Proteomes" id="UP000217561">
    <property type="component" value="Unassembled WGS sequence"/>
</dbReference>
<keyword evidence="6" id="KW-0547">Nucleotide-binding</keyword>
<dbReference type="InterPro" id="IPR027417">
    <property type="entry name" value="P-loop_NTPase"/>
</dbReference>
<evidence type="ECO:0000256" key="7">
    <source>
        <dbReference type="ARBA" id="ARBA00022795"/>
    </source>
</evidence>
<evidence type="ECO:0000313" key="18">
    <source>
        <dbReference type="Proteomes" id="UP000217561"/>
    </source>
</evidence>
<keyword evidence="18" id="KW-1185">Reference proteome</keyword>
<dbReference type="InterPro" id="IPR003593">
    <property type="entry name" value="AAA+_ATPase"/>
</dbReference>
<keyword evidence="5" id="KW-1003">Cell membrane</keyword>
<dbReference type="SMART" id="SM00962">
    <property type="entry name" value="SRP54"/>
    <property type="match status" value="1"/>
</dbReference>
<dbReference type="SUPFAM" id="SSF52540">
    <property type="entry name" value="P-loop containing nucleoside triphosphate hydrolases"/>
    <property type="match status" value="1"/>
</dbReference>
<dbReference type="InterPro" id="IPR000897">
    <property type="entry name" value="SRP54_GTPase_dom"/>
</dbReference>
<evidence type="ECO:0000256" key="12">
    <source>
        <dbReference type="ARBA" id="ARBA00025337"/>
    </source>
</evidence>
<proteinExistence type="inferred from homology"/>